<gene>
    <name evidence="2" type="ORF">C3Y92_14035</name>
</gene>
<feature type="signal peptide" evidence="1">
    <location>
        <begin position="1"/>
        <end position="22"/>
    </location>
</feature>
<evidence type="ECO:0000256" key="1">
    <source>
        <dbReference type="SAM" id="SignalP"/>
    </source>
</evidence>
<dbReference type="Proteomes" id="UP000293296">
    <property type="component" value="Chromosome"/>
</dbReference>
<dbReference type="KEGG" id="dcb:C3Y92_14035"/>
<dbReference type="AlphaFoldDB" id="A0A4P6HM76"/>
<reference evidence="2 3" key="1">
    <citation type="submission" date="2018-02" db="EMBL/GenBank/DDBJ databases">
        <title>Genome sequence of Desulfovibrio carbinolicus DSM 3852.</title>
        <authorList>
            <person name="Wilbanks E."/>
            <person name="Skennerton C.T."/>
            <person name="Orphan V.J."/>
        </authorList>
    </citation>
    <scope>NUCLEOTIDE SEQUENCE [LARGE SCALE GENOMIC DNA]</scope>
    <source>
        <strain evidence="2 3">DSM 3852</strain>
    </source>
</reference>
<organism evidence="2 3">
    <name type="scientific">Solidesulfovibrio carbinolicus</name>
    <dbReference type="NCBI Taxonomy" id="296842"/>
    <lineage>
        <taxon>Bacteria</taxon>
        <taxon>Pseudomonadati</taxon>
        <taxon>Thermodesulfobacteriota</taxon>
        <taxon>Desulfovibrionia</taxon>
        <taxon>Desulfovibrionales</taxon>
        <taxon>Desulfovibrionaceae</taxon>
        <taxon>Solidesulfovibrio</taxon>
    </lineage>
</organism>
<accession>A0A4P6HM76</accession>
<evidence type="ECO:0000313" key="2">
    <source>
        <dbReference type="EMBL" id="QAZ68281.1"/>
    </source>
</evidence>
<evidence type="ECO:0000313" key="3">
    <source>
        <dbReference type="Proteomes" id="UP000293296"/>
    </source>
</evidence>
<protein>
    <submittedName>
        <fullName evidence="2">Uncharacterized protein</fullName>
    </submittedName>
</protein>
<keyword evidence="1" id="KW-0732">Signal</keyword>
<dbReference type="EMBL" id="CP026538">
    <property type="protein sequence ID" value="QAZ68281.1"/>
    <property type="molecule type" value="Genomic_DNA"/>
</dbReference>
<sequence>MRSFMVVAIMMFSALYVHQAQAFECGKLEFGAKLGDMDDGNFVLYMEKDGVTYYNYVGACRLPVHQKASPAIAYAFVDGKYYARIIRVAGREKKDILADMEKSFCKPVSVKNEGDVSLYQCDLPNDIEFKFKYNNKTGEARTAAYSKALRKSIGKADLAEFPEQ</sequence>
<name>A0A4P6HM76_9BACT</name>
<proteinExistence type="predicted"/>
<dbReference type="OrthoDB" id="5452211at2"/>
<feature type="chain" id="PRO_5020619950" evidence="1">
    <location>
        <begin position="23"/>
        <end position="164"/>
    </location>
</feature>
<dbReference type="RefSeq" id="WP_129353629.1">
    <property type="nucleotide sequence ID" value="NZ_CP026538.1"/>
</dbReference>
<keyword evidence="3" id="KW-1185">Reference proteome</keyword>